<keyword evidence="3" id="KW-0539">Nucleus</keyword>
<name>A0A7M7NIG8_STRPU</name>
<feature type="domain" description="SAM" evidence="6">
    <location>
        <begin position="1684"/>
        <end position="1747"/>
    </location>
</feature>
<dbReference type="Gene3D" id="1.10.150.50">
    <property type="entry name" value="Transcription Factor, Ets-1"/>
    <property type="match status" value="1"/>
</dbReference>
<dbReference type="OMA" id="PRIHESQ"/>
<feature type="repeat" description="MBT" evidence="4">
    <location>
        <begin position="257"/>
        <end position="361"/>
    </location>
</feature>
<feature type="region of interest" description="Disordered" evidence="5">
    <location>
        <begin position="739"/>
        <end position="806"/>
    </location>
</feature>
<feature type="compositionally biased region" description="Basic residues" evidence="5">
    <location>
        <begin position="966"/>
        <end position="983"/>
    </location>
</feature>
<dbReference type="PANTHER" id="PTHR12247:SF104">
    <property type="entry name" value="POLYCOMB PROTEIN SFMBT"/>
    <property type="match status" value="1"/>
</dbReference>
<dbReference type="InterPro" id="IPR001660">
    <property type="entry name" value="SAM"/>
</dbReference>
<reference evidence="7" key="2">
    <citation type="submission" date="2021-01" db="UniProtKB">
        <authorList>
            <consortium name="EnsemblMetazoa"/>
        </authorList>
    </citation>
    <scope>IDENTIFICATION</scope>
</reference>
<dbReference type="InParanoid" id="A0A7M7NIG8"/>
<dbReference type="CDD" id="cd20100">
    <property type="entry name" value="MBT_dSfmbt-like_rpt4"/>
    <property type="match status" value="1"/>
</dbReference>
<feature type="repeat" description="MBT" evidence="4">
    <location>
        <begin position="471"/>
        <end position="577"/>
    </location>
</feature>
<evidence type="ECO:0000256" key="4">
    <source>
        <dbReference type="PROSITE-ProRule" id="PRU00459"/>
    </source>
</evidence>
<proteinExistence type="predicted"/>
<feature type="region of interest" description="Disordered" evidence="5">
    <location>
        <begin position="1354"/>
        <end position="1375"/>
    </location>
</feature>
<dbReference type="SMART" id="SM00454">
    <property type="entry name" value="SAM"/>
    <property type="match status" value="1"/>
</dbReference>
<feature type="repeat" description="MBT" evidence="4">
    <location>
        <begin position="370"/>
        <end position="469"/>
    </location>
</feature>
<dbReference type="SUPFAM" id="SSF63748">
    <property type="entry name" value="Tudor/PWWP/MBT"/>
    <property type="match status" value="4"/>
</dbReference>
<evidence type="ECO:0000313" key="8">
    <source>
        <dbReference type="Proteomes" id="UP000007110"/>
    </source>
</evidence>
<dbReference type="PANTHER" id="PTHR12247">
    <property type="entry name" value="POLYCOMB GROUP PROTEIN"/>
    <property type="match status" value="1"/>
</dbReference>
<dbReference type="SUPFAM" id="SSF47769">
    <property type="entry name" value="SAM/Pointed domain"/>
    <property type="match status" value="1"/>
</dbReference>
<feature type="compositionally biased region" description="Low complexity" evidence="5">
    <location>
        <begin position="1641"/>
        <end position="1655"/>
    </location>
</feature>
<feature type="compositionally biased region" description="Low complexity" evidence="5">
    <location>
        <begin position="867"/>
        <end position="880"/>
    </location>
</feature>
<feature type="region of interest" description="Disordered" evidence="5">
    <location>
        <begin position="1633"/>
        <end position="1680"/>
    </location>
</feature>
<feature type="compositionally biased region" description="Pro residues" evidence="5">
    <location>
        <begin position="1603"/>
        <end position="1619"/>
    </location>
</feature>
<dbReference type="InterPro" id="IPR037605">
    <property type="entry name" value="Sfmbt_SAM"/>
</dbReference>
<sequence>MNSLDSEPPYSGFGSGGGCLLMGDCMMGAADPLLSQDPHSVHNTYNSSAEEEVSNDFPEEQMMPSSNLYSLYLLHPSSDSKTSPKQKSDFNHYGSNENEHKGTTNGRTSDSEENIDVLSVDSHSQSTPNTNGLDHDALFEGMPFYELKGREVGPCAYCTMWRSIRFLSYCGNYPFCSVACTKKFAVYKREKGELLEKTTGDLNTSQHLNKVPTLFEEHKPQPLFPPRFNNHKHSRSVSVNNTIPNGQMTNGHSSEAFDWTEYLQAHDTEAAPVKCFCHAPLSQEWKGNMIGAMIEVHNRDPEESANSFWVARVIHMAGYKVRLRFEGYGMDSSHDFTLHLLMAECYSLNGAVKAGHIMKPPKGVLARLGNSWQEHLARAAHSGSPTIMLPPNKDYLKCRFKPGMHLEAVYKQKISHAIVATVTETVASRIHVQYDDCKDPSKDFWFHETSPWIHPVGWSQRVGHPIISTAAYISEALDKGRNKKSGPDDAPWEIFNMPASKEETQFRINMKLEVVDPLRLGTVCVATVMQVLREGYLMIGVDGCLEDTNSWFCCHCTSPALLPVGFCEYHKIDLQPPRGSDSNFDWVDYLRTTESLSAPIEIFHQKTVDRGFKVGHKLEAVDLIESGFICVATVTKVAGPLLRVHFDGWDRSFDQWMDCDSPDICPVGWCEMVSYKLQPPRIHESQDYISITPVCKPISRRKHYPTGEKRRMSLTPALERMSREKSDEAQKMMPSVYSFSDEESNHDRSIIPPPPKKHLIKKPQVRSNLKLKMPKSTLKHNGKGRPHEPASHHNYALPSSRQGNGSLLGQQVQEKEVEKSVPPDQTLSVKTSNMVKGFLKPENIENGEFIVEVEKGIVESHSKPDTSISSLDSPPLSADSSSGYIGAGASHQTECSESMGDAESPGKFTMRNWSHVEHKQQCSKMLSSRPFKDFVKEKNDEFGIEMYDFEDASMAPPVLIPSVNKHEKKKKKKKKKKNKKKKDREKDKDKDEDIEKEKHKKEGKKKKSKLDKERKKERRKEKAKAKAKASQLATLLNLPTELPSVMQTDLTNGEENVLNHILNDKNTPQGGLDLNRMSKVKFSMNTGSNQDPSTDIPVEEDNRTASDKVSALDRLLAKSVDDSVSVRVAPYTVCSQTLKSDSAVFTSMPSGSNTKPLESQVKESSASKESKLVAGFSSSFATKDLGKPSVPRTNSFIDKTKSRDLTLKERLVKELPSAIDDPYNFEAEPSEIVPLRPIKEKRASASNLRKETGKGSLAKNGTMLKAGPDTAALLASQAQVQKIIKDVNTSLASQEHPKPTPASKDQVQAGKKSLASAMTSRGGKAQMSEEDELKLKKLRSLFLKQEKISDILTKQQQAKRKRRISSEEQSGLGMMNPQGIAQVGFLNSMDGSTIPSLPSPRQQDMIRMMMQGQRSHIPPSSLPLGPELVSHSQLSPSSHPGVFSGFRPSGRDLCNMVALSRPPKEFCMPVNVRSPSPTTMMQGLTHPPRMSPTSIPLSSPTSMSPTISRPPPTYGAHLSQALRNMPRSPVDPRSDFLPFPPQHRMPIDSSFPMPHPHASAPQRLPPLQSLLMQPRYPPPPHPKKSPIPAQANHSLGSQQLSGVPPPTHILPPPSVPPPSYNLHQAMVNQQSLLPSPLGRKAPSSSTSSPQTSPATPGEPALTRERPTTPSLNSPGEKMPNPWTWGIAEVVQFLAETGEGSCAECFCRQNINGQKLMSLSKEQLVKLTGMKVAPSLKIYEQIVKLRSQFPMGPLGPTPQTDSMAR</sequence>
<organism evidence="7 8">
    <name type="scientific">Strongylocentrotus purpuratus</name>
    <name type="common">Purple sea urchin</name>
    <dbReference type="NCBI Taxonomy" id="7668"/>
    <lineage>
        <taxon>Eukaryota</taxon>
        <taxon>Metazoa</taxon>
        <taxon>Echinodermata</taxon>
        <taxon>Eleutherozoa</taxon>
        <taxon>Echinozoa</taxon>
        <taxon>Echinoidea</taxon>
        <taxon>Euechinoidea</taxon>
        <taxon>Echinacea</taxon>
        <taxon>Camarodonta</taxon>
        <taxon>Echinidea</taxon>
        <taxon>Strongylocentrotidae</taxon>
        <taxon>Strongylocentrotus</taxon>
    </lineage>
</organism>
<feature type="repeat" description="MBT" evidence="4">
    <location>
        <begin position="584"/>
        <end position="680"/>
    </location>
</feature>
<dbReference type="InterPro" id="IPR050548">
    <property type="entry name" value="PcG_chromatin_remod_factors"/>
</dbReference>
<dbReference type="Proteomes" id="UP000007110">
    <property type="component" value="Unassembled WGS sequence"/>
</dbReference>
<dbReference type="PROSITE" id="PS51079">
    <property type="entry name" value="MBT"/>
    <property type="match status" value="4"/>
</dbReference>
<feature type="compositionally biased region" description="Basic residues" evidence="5">
    <location>
        <begin position="755"/>
        <end position="764"/>
    </location>
</feature>
<dbReference type="PROSITE" id="PS50105">
    <property type="entry name" value="SAM_DOMAIN"/>
    <property type="match status" value="1"/>
</dbReference>
<feature type="compositionally biased region" description="Basic residues" evidence="5">
    <location>
        <begin position="998"/>
        <end position="1027"/>
    </location>
</feature>
<dbReference type="KEGG" id="spu:580021"/>
<dbReference type="GO" id="GO:0005634">
    <property type="term" value="C:nucleus"/>
    <property type="evidence" value="ECO:0000318"/>
    <property type="project" value="GO_Central"/>
</dbReference>
<dbReference type="RefSeq" id="XP_030836926.1">
    <property type="nucleotide sequence ID" value="XM_030981066.1"/>
</dbReference>
<feature type="region of interest" description="Disordered" evidence="5">
    <location>
        <begin position="1481"/>
        <end position="1621"/>
    </location>
</feature>
<dbReference type="OrthoDB" id="5800688at2759"/>
<reference evidence="8" key="1">
    <citation type="submission" date="2015-02" db="EMBL/GenBank/DDBJ databases">
        <title>Genome sequencing for Strongylocentrotus purpuratus.</title>
        <authorList>
            <person name="Murali S."/>
            <person name="Liu Y."/>
            <person name="Vee V."/>
            <person name="English A."/>
            <person name="Wang M."/>
            <person name="Skinner E."/>
            <person name="Han Y."/>
            <person name="Muzny D.M."/>
            <person name="Worley K.C."/>
            <person name="Gibbs R.A."/>
        </authorList>
    </citation>
    <scope>NUCLEOTIDE SEQUENCE</scope>
</reference>
<feature type="region of interest" description="Disordered" evidence="5">
    <location>
        <begin position="861"/>
        <end position="880"/>
    </location>
</feature>
<dbReference type="InterPro" id="IPR004092">
    <property type="entry name" value="Mbt"/>
</dbReference>
<feature type="compositionally biased region" description="Basic and acidic residues" evidence="5">
    <location>
        <begin position="984"/>
        <end position="997"/>
    </location>
</feature>
<comment type="subcellular location">
    <subcellularLocation>
        <location evidence="1">Nucleus</location>
    </subcellularLocation>
</comment>
<evidence type="ECO:0000256" key="1">
    <source>
        <dbReference type="ARBA" id="ARBA00004123"/>
    </source>
</evidence>
<dbReference type="CDD" id="cd09580">
    <property type="entry name" value="SAM_Scm-like-4MBT"/>
    <property type="match status" value="1"/>
</dbReference>
<dbReference type="SMART" id="SM00561">
    <property type="entry name" value="MBT"/>
    <property type="match status" value="4"/>
</dbReference>
<keyword evidence="2" id="KW-0677">Repeat</keyword>
<dbReference type="EnsemblMetazoa" id="XM_030981066">
    <property type="protein sequence ID" value="XP_030836926"/>
    <property type="gene ID" value="LOC580021"/>
</dbReference>
<dbReference type="CDD" id="cd20098">
    <property type="entry name" value="MBT_dSfmbt-like_rpt2"/>
    <property type="match status" value="1"/>
</dbReference>
<dbReference type="CDD" id="cd20099">
    <property type="entry name" value="MBT_dSfmbt-like_rpt3"/>
    <property type="match status" value="1"/>
</dbReference>
<dbReference type="GO" id="GO:0031507">
    <property type="term" value="P:heterochromatin formation"/>
    <property type="evidence" value="ECO:0007669"/>
    <property type="project" value="InterPro"/>
</dbReference>
<feature type="region of interest" description="Disordered" evidence="5">
    <location>
        <begin position="38"/>
        <end position="61"/>
    </location>
</feature>
<dbReference type="GO" id="GO:0003682">
    <property type="term" value="F:chromatin binding"/>
    <property type="evidence" value="ECO:0000318"/>
    <property type="project" value="GO_Central"/>
</dbReference>
<dbReference type="InterPro" id="IPR013761">
    <property type="entry name" value="SAM/pointed_sf"/>
</dbReference>
<dbReference type="CDD" id="cd20097">
    <property type="entry name" value="MBT_dSfmbt-like_rpt1"/>
    <property type="match status" value="1"/>
</dbReference>
<dbReference type="Gene3D" id="2.30.30.140">
    <property type="match status" value="4"/>
</dbReference>
<feature type="compositionally biased region" description="Acidic residues" evidence="5">
    <location>
        <begin position="49"/>
        <end position="59"/>
    </location>
</feature>
<feature type="region of interest" description="Disordered" evidence="5">
    <location>
        <begin position="958"/>
        <end position="1032"/>
    </location>
</feature>
<evidence type="ECO:0000256" key="3">
    <source>
        <dbReference type="ARBA" id="ARBA00023242"/>
    </source>
</evidence>
<feature type="compositionally biased region" description="Low complexity" evidence="5">
    <location>
        <begin position="1491"/>
        <end position="1507"/>
    </location>
</feature>
<accession>A0A7M7NIG8</accession>
<evidence type="ECO:0000256" key="5">
    <source>
        <dbReference type="SAM" id="MobiDB-lite"/>
    </source>
</evidence>
<feature type="region of interest" description="Disordered" evidence="5">
    <location>
        <begin position="888"/>
        <end position="907"/>
    </location>
</feature>
<protein>
    <recommendedName>
        <fullName evidence="6">SAM domain-containing protein</fullName>
    </recommendedName>
</protein>
<dbReference type="GO" id="GO:0045892">
    <property type="term" value="P:negative regulation of DNA-templated transcription"/>
    <property type="evidence" value="ECO:0000318"/>
    <property type="project" value="GO_Central"/>
</dbReference>
<evidence type="ECO:0000313" key="7">
    <source>
        <dbReference type="EnsemblMetazoa" id="XP_030836926"/>
    </source>
</evidence>
<evidence type="ECO:0000259" key="6">
    <source>
        <dbReference type="PROSITE" id="PS50105"/>
    </source>
</evidence>
<feature type="compositionally biased region" description="Polar residues" evidence="5">
    <location>
        <begin position="38"/>
        <end position="48"/>
    </location>
</feature>
<evidence type="ECO:0000256" key="2">
    <source>
        <dbReference type="ARBA" id="ARBA00022737"/>
    </source>
</evidence>
<dbReference type="GeneID" id="580021"/>
<feature type="region of interest" description="Disordered" evidence="5">
    <location>
        <begin position="78"/>
        <end position="111"/>
    </location>
</feature>
<keyword evidence="8" id="KW-1185">Reference proteome</keyword>
<dbReference type="Pfam" id="PF02820">
    <property type="entry name" value="MBT"/>
    <property type="match status" value="3"/>
</dbReference>
<feature type="compositionally biased region" description="Polar residues" evidence="5">
    <location>
        <begin position="797"/>
        <end position="806"/>
    </location>
</feature>
<feature type="compositionally biased region" description="Polar residues" evidence="5">
    <location>
        <begin position="1591"/>
        <end position="1601"/>
    </location>
</feature>
<feature type="region of interest" description="Disordered" evidence="5">
    <location>
        <begin position="1290"/>
        <end position="1331"/>
    </location>
</feature>